<feature type="non-terminal residue" evidence="4">
    <location>
        <position position="1"/>
    </location>
</feature>
<name>A0ABR6EPS3_9ACTN</name>
<feature type="domain" description="Carrier" evidence="3">
    <location>
        <begin position="53"/>
        <end position="109"/>
    </location>
</feature>
<dbReference type="InterPro" id="IPR029058">
    <property type="entry name" value="AB_hydrolase_fold"/>
</dbReference>
<dbReference type="Proteomes" id="UP000766698">
    <property type="component" value="Unassembled WGS sequence"/>
</dbReference>
<dbReference type="PROSITE" id="PS50075">
    <property type="entry name" value="CARRIER"/>
    <property type="match status" value="1"/>
</dbReference>
<evidence type="ECO:0000256" key="2">
    <source>
        <dbReference type="ARBA" id="ARBA00022553"/>
    </source>
</evidence>
<dbReference type="PANTHER" id="PTHR45527">
    <property type="entry name" value="NONRIBOSOMAL PEPTIDE SYNTHETASE"/>
    <property type="match status" value="1"/>
</dbReference>
<comment type="caution">
    <text evidence="4">The sequence shown here is derived from an EMBL/GenBank/DDBJ whole genome shotgun (WGS) entry which is preliminary data.</text>
</comment>
<keyword evidence="1" id="KW-0596">Phosphopantetheine</keyword>
<evidence type="ECO:0000313" key="4">
    <source>
        <dbReference type="EMBL" id="MBB1247344.1"/>
    </source>
</evidence>
<sequence>VDVGVLREELVGVLPGYLVPSAFVVVDELPLTANGKLDRAALPVPVVGGVGRGPRSPQEELLAGLFAEVLGVSVVGVDDGFFDLGGHSLLATRLVSRVRSVLGVELAVR</sequence>
<dbReference type="InterPro" id="IPR045851">
    <property type="entry name" value="AMP-bd_C_sf"/>
</dbReference>
<proteinExistence type="predicted"/>
<dbReference type="PANTHER" id="PTHR45527:SF1">
    <property type="entry name" value="FATTY ACID SYNTHASE"/>
    <property type="match status" value="1"/>
</dbReference>
<dbReference type="SUPFAM" id="SSF47336">
    <property type="entry name" value="ACP-like"/>
    <property type="match status" value="1"/>
</dbReference>
<reference evidence="5" key="1">
    <citation type="journal article" date="2020" name="Syst. Appl. Microbiol.">
        <title>Streptomyces alkaliterrae sp. nov., isolated from an alkaline soil, and emended descriptions of Streptomyces alkaliphilus, Streptomyces calidiresistens and Streptomyces durbertensis.</title>
        <authorList>
            <person name="Swiecimska M."/>
            <person name="Golinska P."/>
            <person name="Nouioui I."/>
            <person name="Wypij M."/>
            <person name="Rai M."/>
            <person name="Sangal V."/>
            <person name="Goodfellow M."/>
        </authorList>
    </citation>
    <scope>NUCLEOTIDE SEQUENCE [LARGE SCALE GENOMIC DNA]</scope>
    <source>
        <strain evidence="5">DSM 104538</strain>
    </source>
</reference>
<dbReference type="RefSeq" id="WP_182858484.1">
    <property type="nucleotide sequence ID" value="NZ_WMLF01000973.1"/>
</dbReference>
<dbReference type="PROSITE" id="PS00012">
    <property type="entry name" value="PHOSPHOPANTETHEINE"/>
    <property type="match status" value="1"/>
</dbReference>
<evidence type="ECO:0000256" key="1">
    <source>
        <dbReference type="ARBA" id="ARBA00022450"/>
    </source>
</evidence>
<accession>A0ABR6EPS3</accession>
<keyword evidence="5" id="KW-1185">Reference proteome</keyword>
<gene>
    <name evidence="4" type="ORF">GL263_27925</name>
</gene>
<keyword evidence="2" id="KW-0597">Phosphoprotein</keyword>
<dbReference type="SUPFAM" id="SSF56801">
    <property type="entry name" value="Acetyl-CoA synthetase-like"/>
    <property type="match status" value="1"/>
</dbReference>
<evidence type="ECO:0000313" key="5">
    <source>
        <dbReference type="Proteomes" id="UP000766698"/>
    </source>
</evidence>
<dbReference type="EMBL" id="WMLF01000973">
    <property type="protein sequence ID" value="MBB1247344.1"/>
    <property type="molecule type" value="Genomic_DNA"/>
</dbReference>
<dbReference type="Gene3D" id="3.40.50.1820">
    <property type="entry name" value="alpha/beta hydrolase"/>
    <property type="match status" value="1"/>
</dbReference>
<protein>
    <recommendedName>
        <fullName evidence="3">Carrier domain-containing protein</fullName>
    </recommendedName>
</protein>
<dbReference type="InterPro" id="IPR009081">
    <property type="entry name" value="PP-bd_ACP"/>
</dbReference>
<evidence type="ECO:0000259" key="3">
    <source>
        <dbReference type="PROSITE" id="PS50075"/>
    </source>
</evidence>
<dbReference type="Gene3D" id="3.30.300.30">
    <property type="match status" value="1"/>
</dbReference>
<dbReference type="InterPro" id="IPR036736">
    <property type="entry name" value="ACP-like_sf"/>
</dbReference>
<organism evidence="4 5">
    <name type="scientific">Streptomyces durbertensis</name>
    <dbReference type="NCBI Taxonomy" id="2448886"/>
    <lineage>
        <taxon>Bacteria</taxon>
        <taxon>Bacillati</taxon>
        <taxon>Actinomycetota</taxon>
        <taxon>Actinomycetes</taxon>
        <taxon>Kitasatosporales</taxon>
        <taxon>Streptomycetaceae</taxon>
        <taxon>Streptomyces</taxon>
    </lineage>
</organism>
<feature type="non-terminal residue" evidence="4">
    <location>
        <position position="109"/>
    </location>
</feature>
<dbReference type="InterPro" id="IPR006162">
    <property type="entry name" value="Ppantetheine_attach_site"/>
</dbReference>
<dbReference type="Pfam" id="PF00550">
    <property type="entry name" value="PP-binding"/>
    <property type="match status" value="1"/>
</dbReference>